<dbReference type="Gene3D" id="1.10.287.660">
    <property type="entry name" value="Helix hairpin bin"/>
    <property type="match status" value="1"/>
</dbReference>
<proteinExistence type="inferred from homology"/>
<evidence type="ECO:0000313" key="10">
    <source>
        <dbReference type="Proteomes" id="UP000887572"/>
    </source>
</evidence>
<keyword evidence="4" id="KW-0967">Endosome</keyword>
<evidence type="ECO:0000256" key="7">
    <source>
        <dbReference type="PROSITE-ProRule" id="PRU00646"/>
    </source>
</evidence>
<dbReference type="PROSITE" id="PS51314">
    <property type="entry name" value="VPS37_C"/>
    <property type="match status" value="1"/>
</dbReference>
<keyword evidence="5 7" id="KW-0653">Protein transport</keyword>
<dbReference type="InterPro" id="IPR029012">
    <property type="entry name" value="Helix_hairpin_bin_sf"/>
</dbReference>
<dbReference type="GO" id="GO:0000813">
    <property type="term" value="C:ESCRT I complex"/>
    <property type="evidence" value="ECO:0007669"/>
    <property type="project" value="UniProtKB-ARBA"/>
</dbReference>
<dbReference type="GO" id="GO:0043162">
    <property type="term" value="P:ubiquitin-dependent protein catabolic process via the multivesicular body sorting pathway"/>
    <property type="evidence" value="ECO:0007669"/>
    <property type="project" value="TreeGrafter"/>
</dbReference>
<evidence type="ECO:0000256" key="2">
    <source>
        <dbReference type="ARBA" id="ARBA00007617"/>
    </source>
</evidence>
<feature type="coiled-coil region" evidence="8">
    <location>
        <begin position="60"/>
        <end position="94"/>
    </location>
</feature>
<keyword evidence="10" id="KW-1185">Reference proteome</keyword>
<comment type="similarity">
    <text evidence="2">Belongs to the VPS37 family.</text>
</comment>
<name>A0A914GTK6_GLORO</name>
<evidence type="ECO:0000256" key="1">
    <source>
        <dbReference type="ARBA" id="ARBA00004633"/>
    </source>
</evidence>
<sequence length="338" mass="38617">MANSCDYEKDQLQVLLQDESRLNAMVDSMPQVTSLPNDKELKLAQSKSLAEYNLSIEPQLKKALAHLRDTHANVAEVKEEVNVMKSKLDSVAETRSLDSVCSSLKNLAQSADDESETISDHFYKGSVEIDDFVKKFTEKRVMFHTRRLKSEKLAELLRQQSNYQQQHLPAFVAGMTAPLSYTGHGRLRVGCGNVATNRHYPTLRESANAPYPEDLYEPRFESERKYPDVALINVLLQAHDYQPVEKFQSYVHWAAKQFEFRVIESYGLAHTAELVKEFKAGSSDRSSHAPVGMKINVKKHCPRDEQCRYIPDPQLEDFKETLRNLDDPVVRKLLGWEA</sequence>
<dbReference type="InterPro" id="IPR009851">
    <property type="entry name" value="Mod_r"/>
</dbReference>
<dbReference type="GO" id="GO:0006612">
    <property type="term" value="P:protein targeting to membrane"/>
    <property type="evidence" value="ECO:0007669"/>
    <property type="project" value="TreeGrafter"/>
</dbReference>
<dbReference type="AlphaFoldDB" id="A0A914GTK6"/>
<comment type="subcellular location">
    <subcellularLocation>
        <location evidence="1">Late endosome membrane</location>
        <topology evidence="1">Peripheral membrane protein</topology>
    </subcellularLocation>
</comment>
<evidence type="ECO:0000313" key="11">
    <source>
        <dbReference type="WBParaSite" id="Gr19_v10_g11138.t1"/>
    </source>
</evidence>
<evidence type="ECO:0000256" key="6">
    <source>
        <dbReference type="ARBA" id="ARBA00025010"/>
    </source>
</evidence>
<dbReference type="Pfam" id="PF07200">
    <property type="entry name" value="Mod_r"/>
    <property type="match status" value="1"/>
</dbReference>
<dbReference type="PANTHER" id="PTHR13678">
    <property type="entry name" value="VACUOLAR PROTEIN SORTING-ASSOCIATED PROTEIN 37"/>
    <property type="match status" value="1"/>
</dbReference>
<keyword evidence="8" id="KW-0175">Coiled coil</keyword>
<evidence type="ECO:0000259" key="9">
    <source>
        <dbReference type="PROSITE" id="PS51314"/>
    </source>
</evidence>
<keyword evidence="3 7" id="KW-0813">Transport</keyword>
<dbReference type="PANTHER" id="PTHR13678:SF27">
    <property type="entry name" value="LD45836P"/>
    <property type="match status" value="1"/>
</dbReference>
<evidence type="ECO:0000256" key="4">
    <source>
        <dbReference type="ARBA" id="ARBA00022753"/>
    </source>
</evidence>
<dbReference type="GO" id="GO:0006623">
    <property type="term" value="P:protein targeting to vacuole"/>
    <property type="evidence" value="ECO:0007669"/>
    <property type="project" value="TreeGrafter"/>
</dbReference>
<protein>
    <submittedName>
        <fullName evidence="11">VPS37 C-terminal domain-containing protein</fullName>
    </submittedName>
</protein>
<dbReference type="GO" id="GO:0031902">
    <property type="term" value="C:late endosome membrane"/>
    <property type="evidence" value="ECO:0007669"/>
    <property type="project" value="UniProtKB-SubCell"/>
</dbReference>
<organism evidence="10 11">
    <name type="scientific">Globodera rostochiensis</name>
    <name type="common">Golden nematode worm</name>
    <name type="synonym">Heterodera rostochiensis</name>
    <dbReference type="NCBI Taxonomy" id="31243"/>
    <lineage>
        <taxon>Eukaryota</taxon>
        <taxon>Metazoa</taxon>
        <taxon>Ecdysozoa</taxon>
        <taxon>Nematoda</taxon>
        <taxon>Chromadorea</taxon>
        <taxon>Rhabditida</taxon>
        <taxon>Tylenchina</taxon>
        <taxon>Tylenchomorpha</taxon>
        <taxon>Tylenchoidea</taxon>
        <taxon>Heteroderidae</taxon>
        <taxon>Heteroderinae</taxon>
        <taxon>Globodera</taxon>
    </lineage>
</organism>
<reference evidence="11" key="1">
    <citation type="submission" date="2022-11" db="UniProtKB">
        <authorList>
            <consortium name="WormBaseParasite"/>
        </authorList>
    </citation>
    <scope>IDENTIFICATION</scope>
</reference>
<accession>A0A914GTK6</accession>
<comment type="function">
    <text evidence="6">Component of the ESCRT-I complex, a regulator of vesicular trafficking process. Required for the sorting of endocytic ubiquitinated cargos into multivesicular bodies. May be involved in cell growth and differentiation.</text>
</comment>
<dbReference type="SUPFAM" id="SSF140111">
    <property type="entry name" value="Endosomal sorting complex assembly domain"/>
    <property type="match status" value="1"/>
</dbReference>
<dbReference type="WBParaSite" id="Gr19_v10_g11138.t1">
    <property type="protein sequence ID" value="Gr19_v10_g11138.t1"/>
    <property type="gene ID" value="Gr19_v10_g11138"/>
</dbReference>
<dbReference type="Proteomes" id="UP000887572">
    <property type="component" value="Unplaced"/>
</dbReference>
<dbReference type="InterPro" id="IPR037202">
    <property type="entry name" value="ESCRT_assembly_dom"/>
</dbReference>
<evidence type="ECO:0000256" key="3">
    <source>
        <dbReference type="ARBA" id="ARBA00022448"/>
    </source>
</evidence>
<feature type="domain" description="VPS37 C-terminal" evidence="9">
    <location>
        <begin position="78"/>
        <end position="167"/>
    </location>
</feature>
<evidence type="ECO:0000256" key="5">
    <source>
        <dbReference type="ARBA" id="ARBA00022927"/>
    </source>
</evidence>
<evidence type="ECO:0000256" key="8">
    <source>
        <dbReference type="SAM" id="Coils"/>
    </source>
</evidence>